<dbReference type="InterPro" id="IPR006151">
    <property type="entry name" value="Shikm_DH/Glu-tRNA_Rdtase"/>
</dbReference>
<dbReference type="InterPro" id="IPR041121">
    <property type="entry name" value="SDH_C"/>
</dbReference>
<dbReference type="RefSeq" id="WP_148976534.1">
    <property type="nucleotide sequence ID" value="NZ_VTER01000012.1"/>
</dbReference>
<dbReference type="GO" id="GO:0009423">
    <property type="term" value="P:chorismate biosynthetic process"/>
    <property type="evidence" value="ECO:0007669"/>
    <property type="project" value="UniProtKB-UniRule"/>
</dbReference>
<comment type="caution">
    <text evidence="14">The sequence shown here is derived from an EMBL/GenBank/DDBJ whole genome shotgun (WGS) entry which is preliminary data.</text>
</comment>
<feature type="active site" description="Proton acceptor" evidence="10">
    <location>
        <position position="66"/>
    </location>
</feature>
<dbReference type="GO" id="GO:0019632">
    <property type="term" value="P:shikimate metabolic process"/>
    <property type="evidence" value="ECO:0007669"/>
    <property type="project" value="InterPro"/>
</dbReference>
<dbReference type="GO" id="GO:0004764">
    <property type="term" value="F:shikimate 3-dehydrogenase (NADP+) activity"/>
    <property type="evidence" value="ECO:0007669"/>
    <property type="project" value="UniProtKB-UniRule"/>
</dbReference>
<reference evidence="14 15" key="1">
    <citation type="submission" date="2019-08" db="EMBL/GenBank/DDBJ databases">
        <title>Bacillus genomes from the desert of Cuatro Cienegas, Coahuila.</title>
        <authorList>
            <person name="Olmedo-Alvarez G."/>
        </authorList>
    </citation>
    <scope>NUCLEOTIDE SEQUENCE [LARGE SCALE GENOMIC DNA]</scope>
    <source>
        <strain evidence="14 15">CH446_14T</strain>
    </source>
</reference>
<dbReference type="InterPro" id="IPR013708">
    <property type="entry name" value="Shikimate_DH-bd_N"/>
</dbReference>
<dbReference type="FunFam" id="3.40.50.720:FF:000086">
    <property type="entry name" value="Quinate/shikimate dehydrogenase"/>
    <property type="match status" value="1"/>
</dbReference>
<dbReference type="GO" id="GO:0008652">
    <property type="term" value="P:amino acid biosynthetic process"/>
    <property type="evidence" value="ECO:0007669"/>
    <property type="project" value="UniProtKB-KW"/>
</dbReference>
<evidence type="ECO:0000256" key="9">
    <source>
        <dbReference type="ARBA" id="ARBA00060613"/>
    </source>
</evidence>
<proteinExistence type="inferred from homology"/>
<comment type="catalytic activity">
    <reaction evidence="7">
        <text>L-quinate + NAD(+) = 3-dehydroquinate + NADH + H(+)</text>
        <dbReference type="Rhea" id="RHEA:22364"/>
        <dbReference type="ChEBI" id="CHEBI:15378"/>
        <dbReference type="ChEBI" id="CHEBI:29751"/>
        <dbReference type="ChEBI" id="CHEBI:32364"/>
        <dbReference type="ChEBI" id="CHEBI:57540"/>
        <dbReference type="ChEBI" id="CHEBI:57945"/>
        <dbReference type="EC" id="1.1.1.24"/>
    </reaction>
</comment>
<dbReference type="Pfam" id="PF08501">
    <property type="entry name" value="Shikimate_dh_N"/>
    <property type="match status" value="1"/>
</dbReference>
<name>A0A5D4R2T5_9BACI</name>
<dbReference type="UniPathway" id="UPA00053">
    <property type="reaction ID" value="UER00087"/>
</dbReference>
<dbReference type="GO" id="GO:0030266">
    <property type="term" value="F:quinate 3-dehydrogenase (NAD+) activity"/>
    <property type="evidence" value="ECO:0007669"/>
    <property type="project" value="UniProtKB-EC"/>
</dbReference>
<dbReference type="InterPro" id="IPR022893">
    <property type="entry name" value="Shikimate_DH_fam"/>
</dbReference>
<dbReference type="EMBL" id="VTER01000012">
    <property type="protein sequence ID" value="TYS44346.1"/>
    <property type="molecule type" value="Genomic_DNA"/>
</dbReference>
<comment type="subunit">
    <text evidence="10">Homodimer.</text>
</comment>
<evidence type="ECO:0000256" key="1">
    <source>
        <dbReference type="ARBA" id="ARBA00004871"/>
    </source>
</evidence>
<dbReference type="GO" id="GO:0005829">
    <property type="term" value="C:cytosol"/>
    <property type="evidence" value="ECO:0007669"/>
    <property type="project" value="TreeGrafter"/>
</dbReference>
<evidence type="ECO:0000256" key="2">
    <source>
        <dbReference type="ARBA" id="ARBA00022605"/>
    </source>
</evidence>
<sequence>MKKLFAVIGDPIGHSMSPAMHNDLFGIYGLDACYVPLKVSREDLGDAVKGLKAIGIAGFNVTVPHKTEIMPFLDEIDQLAEAIGAVNTVLNKDGKLIGYNTDGEGYVRGLASEVPDFSRKKILIAGAGGAAKAIYYTLAQKGVQAIDICNRTAAKAEALADKCPFPVRTDAFGYQQAEEKLGEYDIIIQTTPIGMLPDVNALPFGLYNLKASAFVSDIIYNPLETKFLREAKNKGASIQNGLKMFVCQGALAFERWTGTFPDTDRMEAGVITQLGGQTC</sequence>
<dbReference type="AlphaFoldDB" id="A0A5D4R2T5"/>
<comment type="pathway">
    <text evidence="9">Aromatic compound metabolism; 3,4-dihydroxybenzoate biosynthesis; 3-dehydroquinate from D-quinate (NAD(+) route).</text>
</comment>
<feature type="domain" description="Shikimate dehydrogenase substrate binding N-terminal" evidence="12">
    <location>
        <begin position="7"/>
        <end position="89"/>
    </location>
</feature>
<feature type="binding site" evidence="10">
    <location>
        <position position="241"/>
    </location>
    <ligand>
        <name>NADP(+)</name>
        <dbReference type="ChEBI" id="CHEBI:58349"/>
    </ligand>
</feature>
<dbReference type="NCBIfam" id="TIGR00507">
    <property type="entry name" value="aroE"/>
    <property type="match status" value="1"/>
</dbReference>
<dbReference type="InterPro" id="IPR011342">
    <property type="entry name" value="Shikimate_DH"/>
</dbReference>
<evidence type="ECO:0000256" key="10">
    <source>
        <dbReference type="HAMAP-Rule" id="MF_00222"/>
    </source>
</evidence>
<gene>
    <name evidence="10 14" type="primary">aroE</name>
    <name evidence="14" type="ORF">FZD51_20960</name>
</gene>
<dbReference type="CDD" id="cd01065">
    <property type="entry name" value="NAD_bind_Shikimate_DH"/>
    <property type="match status" value="1"/>
</dbReference>
<organism evidence="14 15">
    <name type="scientific">Bacillus infantis</name>
    <dbReference type="NCBI Taxonomy" id="324767"/>
    <lineage>
        <taxon>Bacteria</taxon>
        <taxon>Bacillati</taxon>
        <taxon>Bacillota</taxon>
        <taxon>Bacilli</taxon>
        <taxon>Bacillales</taxon>
        <taxon>Bacillaceae</taxon>
        <taxon>Bacillus</taxon>
    </lineage>
</organism>
<feature type="binding site" evidence="10">
    <location>
        <position position="87"/>
    </location>
    <ligand>
        <name>shikimate</name>
        <dbReference type="ChEBI" id="CHEBI:36208"/>
    </ligand>
</feature>
<dbReference type="InterPro" id="IPR036291">
    <property type="entry name" value="NAD(P)-bd_dom_sf"/>
</dbReference>
<evidence type="ECO:0000256" key="8">
    <source>
        <dbReference type="ARBA" id="ARBA00052329"/>
    </source>
</evidence>
<comment type="similarity">
    <text evidence="10">Belongs to the shikimate dehydrogenase family.</text>
</comment>
<evidence type="ECO:0000256" key="5">
    <source>
        <dbReference type="ARBA" id="ARBA00023141"/>
    </source>
</evidence>
<comment type="function">
    <text evidence="10">Involved in the biosynthesis of the chorismate, which leads to the biosynthesis of aromatic amino acids. Catalyzes the reversible NADPH linked reduction of 3-dehydroshikimate (DHSA) to yield shikimate (SA).</text>
</comment>
<dbReference type="Gene3D" id="3.40.50.720">
    <property type="entry name" value="NAD(P)-binding Rossmann-like Domain"/>
    <property type="match status" value="1"/>
</dbReference>
<keyword evidence="4 10" id="KW-0560">Oxidoreductase</keyword>
<comment type="catalytic activity">
    <reaction evidence="6 10">
        <text>shikimate + NADP(+) = 3-dehydroshikimate + NADPH + H(+)</text>
        <dbReference type="Rhea" id="RHEA:17737"/>
        <dbReference type="ChEBI" id="CHEBI:15378"/>
        <dbReference type="ChEBI" id="CHEBI:16630"/>
        <dbReference type="ChEBI" id="CHEBI:36208"/>
        <dbReference type="ChEBI" id="CHEBI:57783"/>
        <dbReference type="ChEBI" id="CHEBI:58349"/>
        <dbReference type="EC" id="1.1.1.25"/>
    </reaction>
</comment>
<evidence type="ECO:0000313" key="14">
    <source>
        <dbReference type="EMBL" id="TYS44346.1"/>
    </source>
</evidence>
<dbReference type="EC" id="1.1.1.25" evidence="10"/>
<dbReference type="GO" id="GO:0009073">
    <property type="term" value="P:aromatic amino acid family biosynthetic process"/>
    <property type="evidence" value="ECO:0007669"/>
    <property type="project" value="UniProtKB-KW"/>
</dbReference>
<accession>A0A5D4R2T5</accession>
<dbReference type="InterPro" id="IPR046346">
    <property type="entry name" value="Aminoacid_DH-like_N_sf"/>
</dbReference>
<feature type="binding site" evidence="10">
    <location>
        <position position="220"/>
    </location>
    <ligand>
        <name>shikimate</name>
        <dbReference type="ChEBI" id="CHEBI:36208"/>
    </ligand>
</feature>
<dbReference type="SUPFAM" id="SSF51735">
    <property type="entry name" value="NAD(P)-binding Rossmann-fold domains"/>
    <property type="match status" value="1"/>
</dbReference>
<dbReference type="HAMAP" id="MF_00222">
    <property type="entry name" value="Shikimate_DH_AroE"/>
    <property type="match status" value="1"/>
</dbReference>
<keyword evidence="3 10" id="KW-0521">NADP</keyword>
<dbReference type="PANTHER" id="PTHR21089">
    <property type="entry name" value="SHIKIMATE DEHYDROGENASE"/>
    <property type="match status" value="1"/>
</dbReference>
<keyword evidence="5 10" id="KW-0057">Aromatic amino acid biosynthesis</keyword>
<feature type="binding site" evidence="10">
    <location>
        <position position="248"/>
    </location>
    <ligand>
        <name>shikimate</name>
        <dbReference type="ChEBI" id="CHEBI:36208"/>
    </ligand>
</feature>
<evidence type="ECO:0000259" key="11">
    <source>
        <dbReference type="Pfam" id="PF01488"/>
    </source>
</evidence>
<feature type="binding site" evidence="10">
    <location>
        <position position="102"/>
    </location>
    <ligand>
        <name>shikimate</name>
        <dbReference type="ChEBI" id="CHEBI:36208"/>
    </ligand>
</feature>
<dbReference type="GO" id="GO:0050661">
    <property type="term" value="F:NADP binding"/>
    <property type="evidence" value="ECO:0007669"/>
    <property type="project" value="InterPro"/>
</dbReference>
<feature type="binding site" evidence="10">
    <location>
        <begin position="126"/>
        <end position="130"/>
    </location>
    <ligand>
        <name>NADP(+)</name>
        <dbReference type="ChEBI" id="CHEBI:58349"/>
    </ligand>
</feature>
<evidence type="ECO:0000259" key="12">
    <source>
        <dbReference type="Pfam" id="PF08501"/>
    </source>
</evidence>
<feature type="domain" description="Quinate/shikimate 5-dehydrogenase/glutamyl-tRNA reductase" evidence="11">
    <location>
        <begin position="113"/>
        <end position="191"/>
    </location>
</feature>
<evidence type="ECO:0000256" key="6">
    <source>
        <dbReference type="ARBA" id="ARBA00049442"/>
    </source>
</evidence>
<dbReference type="PANTHER" id="PTHR21089:SF1">
    <property type="entry name" value="BIFUNCTIONAL 3-DEHYDROQUINATE DEHYDRATASE_SHIKIMATE DEHYDROGENASE, CHLOROPLASTIC"/>
    <property type="match status" value="1"/>
</dbReference>
<protein>
    <recommendedName>
        <fullName evidence="10">Shikimate dehydrogenase (NADP(+))</fullName>
        <shortName evidence="10">SDH</shortName>
        <ecNumber evidence="10">1.1.1.25</ecNumber>
    </recommendedName>
</protein>
<comment type="pathway">
    <text evidence="1 10">Metabolic intermediate biosynthesis; chorismate biosynthesis; chorismate from D-erythrose 4-phosphate and phosphoenolpyruvate: step 4/7.</text>
</comment>
<evidence type="ECO:0000259" key="13">
    <source>
        <dbReference type="Pfam" id="PF18317"/>
    </source>
</evidence>
<keyword evidence="2 10" id="KW-0028">Amino-acid biosynthesis</keyword>
<feature type="binding site" evidence="10">
    <location>
        <position position="62"/>
    </location>
    <ligand>
        <name>shikimate</name>
        <dbReference type="ChEBI" id="CHEBI:36208"/>
    </ligand>
</feature>
<dbReference type="GO" id="GO:0052734">
    <property type="term" value="F:shikimate 3-dehydrogenase (NAD+) activity"/>
    <property type="evidence" value="ECO:0007669"/>
    <property type="project" value="RHEA"/>
</dbReference>
<dbReference type="Pfam" id="PF01488">
    <property type="entry name" value="Shikimate_DH"/>
    <property type="match status" value="1"/>
</dbReference>
<feature type="binding site" evidence="10">
    <location>
        <begin position="150"/>
        <end position="155"/>
    </location>
    <ligand>
        <name>NADP(+)</name>
        <dbReference type="ChEBI" id="CHEBI:58349"/>
    </ligand>
</feature>
<evidence type="ECO:0000256" key="4">
    <source>
        <dbReference type="ARBA" id="ARBA00023002"/>
    </source>
</evidence>
<dbReference type="Pfam" id="PF18317">
    <property type="entry name" value="SDH_C"/>
    <property type="match status" value="1"/>
</dbReference>
<comment type="caution">
    <text evidence="10">Lacks conserved residue(s) required for the propagation of feature annotation.</text>
</comment>
<dbReference type="NCBIfam" id="NF001319">
    <property type="entry name" value="PRK00258.3-3"/>
    <property type="match status" value="1"/>
</dbReference>
<feature type="domain" description="SDH C-terminal" evidence="13">
    <location>
        <begin position="241"/>
        <end position="268"/>
    </location>
</feature>
<feature type="binding site" evidence="10">
    <location>
        <begin position="15"/>
        <end position="17"/>
    </location>
    <ligand>
        <name>shikimate</name>
        <dbReference type="ChEBI" id="CHEBI:36208"/>
    </ligand>
</feature>
<evidence type="ECO:0000256" key="3">
    <source>
        <dbReference type="ARBA" id="ARBA00022857"/>
    </source>
</evidence>
<dbReference type="Gene3D" id="3.40.50.10860">
    <property type="entry name" value="Leucine Dehydrogenase, chain A, domain 1"/>
    <property type="match status" value="1"/>
</dbReference>
<feature type="binding site" evidence="10">
    <location>
        <position position="218"/>
    </location>
    <ligand>
        <name>NADP(+)</name>
        <dbReference type="ChEBI" id="CHEBI:58349"/>
    </ligand>
</feature>
<dbReference type="Proteomes" id="UP000322139">
    <property type="component" value="Unassembled WGS sequence"/>
</dbReference>
<evidence type="ECO:0000256" key="7">
    <source>
        <dbReference type="ARBA" id="ARBA00051639"/>
    </source>
</evidence>
<dbReference type="SUPFAM" id="SSF53223">
    <property type="entry name" value="Aminoacid dehydrogenase-like, N-terminal domain"/>
    <property type="match status" value="1"/>
</dbReference>
<evidence type="ECO:0000313" key="15">
    <source>
        <dbReference type="Proteomes" id="UP000322139"/>
    </source>
</evidence>
<comment type="catalytic activity">
    <reaction evidence="8">
        <text>shikimate + NAD(+) = 3-dehydroshikimate + NADH + H(+)</text>
        <dbReference type="Rhea" id="RHEA:17741"/>
        <dbReference type="ChEBI" id="CHEBI:15378"/>
        <dbReference type="ChEBI" id="CHEBI:16630"/>
        <dbReference type="ChEBI" id="CHEBI:36208"/>
        <dbReference type="ChEBI" id="CHEBI:57540"/>
        <dbReference type="ChEBI" id="CHEBI:57945"/>
    </reaction>
</comment>